<protein>
    <submittedName>
        <fullName evidence="2">MarR family transcriptional regulator</fullName>
    </submittedName>
</protein>
<dbReference type="PROSITE" id="PS50995">
    <property type="entry name" value="HTH_MARR_2"/>
    <property type="match status" value="1"/>
</dbReference>
<dbReference type="PRINTS" id="PR00598">
    <property type="entry name" value="HTHMARR"/>
</dbReference>
<dbReference type="InterPro" id="IPR036388">
    <property type="entry name" value="WH-like_DNA-bd_sf"/>
</dbReference>
<gene>
    <name evidence="2" type="ORF">GCM10009765_55700</name>
</gene>
<organism evidence="2 3">
    <name type="scientific">Fodinicola feengrottensis</name>
    <dbReference type="NCBI Taxonomy" id="435914"/>
    <lineage>
        <taxon>Bacteria</taxon>
        <taxon>Bacillati</taxon>
        <taxon>Actinomycetota</taxon>
        <taxon>Actinomycetes</taxon>
        <taxon>Mycobacteriales</taxon>
        <taxon>Fodinicola</taxon>
    </lineage>
</organism>
<dbReference type="Pfam" id="PF12802">
    <property type="entry name" value="MarR_2"/>
    <property type="match status" value="1"/>
</dbReference>
<dbReference type="Proteomes" id="UP001500618">
    <property type="component" value="Unassembled WGS sequence"/>
</dbReference>
<dbReference type="SMART" id="SM00347">
    <property type="entry name" value="HTH_MARR"/>
    <property type="match status" value="1"/>
</dbReference>
<evidence type="ECO:0000259" key="1">
    <source>
        <dbReference type="PROSITE" id="PS50995"/>
    </source>
</evidence>
<accession>A0ABN2I6H3</accession>
<dbReference type="EMBL" id="BAAANY010000022">
    <property type="protein sequence ID" value="GAA1699162.1"/>
    <property type="molecule type" value="Genomic_DNA"/>
</dbReference>
<evidence type="ECO:0000313" key="3">
    <source>
        <dbReference type="Proteomes" id="UP001500618"/>
    </source>
</evidence>
<dbReference type="PANTHER" id="PTHR33164:SF99">
    <property type="entry name" value="MARR FAMILY REGULATORY PROTEIN"/>
    <property type="match status" value="1"/>
</dbReference>
<evidence type="ECO:0000313" key="2">
    <source>
        <dbReference type="EMBL" id="GAA1699162.1"/>
    </source>
</evidence>
<dbReference type="InterPro" id="IPR000835">
    <property type="entry name" value="HTH_MarR-typ"/>
</dbReference>
<sequence length="168" mass="18976">MAATARHNAEVTEPRWLDPQEQQAWQGFVKITRLLFARLDHELTNRSGLSHSDYVVLVVLSTRSDRKMRMGTLAELTGESRSRLSHHIARMEESGWVRREDDRTDRRGSVAVLTDAGFATLEEAAPGHVEDVRHHLFDHLSRAEVQMLATLTTKVNTALEQSPGGRRA</sequence>
<reference evidence="2 3" key="1">
    <citation type="journal article" date="2019" name="Int. J. Syst. Evol. Microbiol.">
        <title>The Global Catalogue of Microorganisms (GCM) 10K type strain sequencing project: providing services to taxonomists for standard genome sequencing and annotation.</title>
        <authorList>
            <consortium name="The Broad Institute Genomics Platform"/>
            <consortium name="The Broad Institute Genome Sequencing Center for Infectious Disease"/>
            <person name="Wu L."/>
            <person name="Ma J."/>
        </authorList>
    </citation>
    <scope>NUCLEOTIDE SEQUENCE [LARGE SCALE GENOMIC DNA]</scope>
    <source>
        <strain evidence="2 3">JCM 14718</strain>
    </source>
</reference>
<dbReference type="Gene3D" id="1.10.10.10">
    <property type="entry name" value="Winged helix-like DNA-binding domain superfamily/Winged helix DNA-binding domain"/>
    <property type="match status" value="1"/>
</dbReference>
<dbReference type="InterPro" id="IPR039422">
    <property type="entry name" value="MarR/SlyA-like"/>
</dbReference>
<dbReference type="InterPro" id="IPR036390">
    <property type="entry name" value="WH_DNA-bd_sf"/>
</dbReference>
<keyword evidence="3" id="KW-1185">Reference proteome</keyword>
<dbReference type="PANTHER" id="PTHR33164">
    <property type="entry name" value="TRANSCRIPTIONAL REGULATOR, MARR FAMILY"/>
    <property type="match status" value="1"/>
</dbReference>
<proteinExistence type="predicted"/>
<dbReference type="SUPFAM" id="SSF46785">
    <property type="entry name" value="Winged helix' DNA-binding domain"/>
    <property type="match status" value="1"/>
</dbReference>
<name>A0ABN2I6H3_9ACTN</name>
<feature type="domain" description="HTH marR-type" evidence="1">
    <location>
        <begin position="21"/>
        <end position="157"/>
    </location>
</feature>
<comment type="caution">
    <text evidence="2">The sequence shown here is derived from an EMBL/GenBank/DDBJ whole genome shotgun (WGS) entry which is preliminary data.</text>
</comment>